<gene>
    <name evidence="1" type="ORF">BTO30_06950</name>
</gene>
<dbReference type="STRING" id="1714264.BTO30_06950"/>
<dbReference type="AlphaFoldDB" id="A0A1Q8Q6L7"/>
<accession>A0A1Q8Q6L7</accession>
<evidence type="ECO:0000313" key="1">
    <source>
        <dbReference type="EMBL" id="OLN22987.1"/>
    </source>
</evidence>
<organism evidence="1 2">
    <name type="scientific">Domibacillus antri</name>
    <dbReference type="NCBI Taxonomy" id="1714264"/>
    <lineage>
        <taxon>Bacteria</taxon>
        <taxon>Bacillati</taxon>
        <taxon>Bacillota</taxon>
        <taxon>Bacilli</taxon>
        <taxon>Bacillales</taxon>
        <taxon>Bacillaceae</taxon>
        <taxon>Domibacillus</taxon>
    </lineage>
</organism>
<proteinExistence type="predicted"/>
<dbReference type="RefSeq" id="WP_075398000.1">
    <property type="nucleotide sequence ID" value="NZ_MSDU01000011.1"/>
</dbReference>
<keyword evidence="2" id="KW-1185">Reference proteome</keyword>
<sequence>MASKQSSFSNFDRLSSRDKLANKLSIGESGNSDVDVNVVVKVDTMPIAFAMLCSLWSSKQLSDEDFERAVERLEKLTGQQTNKVFFSDNELSNVKIFEKKRFRK</sequence>
<dbReference type="Proteomes" id="UP000185568">
    <property type="component" value="Unassembled WGS sequence"/>
</dbReference>
<evidence type="ECO:0000313" key="2">
    <source>
        <dbReference type="Proteomes" id="UP000185568"/>
    </source>
</evidence>
<protein>
    <submittedName>
        <fullName evidence="1">Uncharacterized protein</fullName>
    </submittedName>
</protein>
<comment type="caution">
    <text evidence="1">The sequence shown here is derived from an EMBL/GenBank/DDBJ whole genome shotgun (WGS) entry which is preliminary data.</text>
</comment>
<reference evidence="1 2" key="1">
    <citation type="submission" date="2016-12" db="EMBL/GenBank/DDBJ databases">
        <title>Domibacillus antri genome sequencing.</title>
        <authorList>
            <person name="Verma A."/>
            <person name="Krishnamurthi S."/>
        </authorList>
    </citation>
    <scope>NUCLEOTIDE SEQUENCE [LARGE SCALE GENOMIC DNA]</scope>
    <source>
        <strain evidence="1 2">XD80</strain>
    </source>
</reference>
<dbReference type="EMBL" id="MSDU01000011">
    <property type="protein sequence ID" value="OLN22987.1"/>
    <property type="molecule type" value="Genomic_DNA"/>
</dbReference>
<name>A0A1Q8Q6L7_9BACI</name>
<dbReference type="OrthoDB" id="2881225at2"/>